<dbReference type="RefSeq" id="WP_153359506.1">
    <property type="nucleotide sequence ID" value="NZ_WIXI01000051.1"/>
</dbReference>
<protein>
    <submittedName>
        <fullName evidence="1">Nucleotide pyrophosphatase</fullName>
    </submittedName>
</protein>
<dbReference type="EMBL" id="WIXI01000051">
    <property type="protein sequence ID" value="MQY49580.1"/>
    <property type="molecule type" value="Genomic_DNA"/>
</dbReference>
<evidence type="ECO:0000313" key="1">
    <source>
        <dbReference type="EMBL" id="MQY49580.1"/>
    </source>
</evidence>
<reference evidence="1 2" key="1">
    <citation type="submission" date="2019-11" db="EMBL/GenBank/DDBJ databases">
        <title>Genome analysis of Rhizobacterium cereale a novel genus and species isolated from maize roots in North Spain.</title>
        <authorList>
            <person name="Menendez E."/>
            <person name="Flores-Felix J.D."/>
            <person name="Ramirez-Bahena M.-H."/>
            <person name="Igual J.M."/>
            <person name="Garcia-Fraile P."/>
            <person name="Peix A."/>
            <person name="Velazquez E."/>
        </authorList>
    </citation>
    <scope>NUCLEOTIDE SEQUENCE [LARGE SCALE GENOMIC DNA]</scope>
    <source>
        <strain evidence="1 2">RZME27</strain>
    </source>
</reference>
<dbReference type="InterPro" id="IPR017850">
    <property type="entry name" value="Alkaline_phosphatase_core_sf"/>
</dbReference>
<dbReference type="PANTHER" id="PTHR10151">
    <property type="entry name" value="ECTONUCLEOTIDE PYROPHOSPHATASE/PHOSPHODIESTERASE"/>
    <property type="match status" value="1"/>
</dbReference>
<organism evidence="1 2">
    <name type="scientific">Endobacterium cereale</name>
    <dbReference type="NCBI Taxonomy" id="2663029"/>
    <lineage>
        <taxon>Bacteria</taxon>
        <taxon>Pseudomonadati</taxon>
        <taxon>Pseudomonadota</taxon>
        <taxon>Alphaproteobacteria</taxon>
        <taxon>Hyphomicrobiales</taxon>
        <taxon>Rhizobiaceae</taxon>
        <taxon>Endobacterium</taxon>
    </lineage>
</organism>
<dbReference type="AlphaFoldDB" id="A0A6A8AIP8"/>
<dbReference type="Gene3D" id="3.40.720.10">
    <property type="entry name" value="Alkaline Phosphatase, subunit A"/>
    <property type="match status" value="1"/>
</dbReference>
<proteinExistence type="predicted"/>
<evidence type="ECO:0000313" key="2">
    <source>
        <dbReference type="Proteomes" id="UP000435138"/>
    </source>
</evidence>
<dbReference type="InterPro" id="IPR002591">
    <property type="entry name" value="Phosphodiest/P_Trfase"/>
</dbReference>
<name>A0A6A8AIP8_9HYPH</name>
<dbReference type="Pfam" id="PF01663">
    <property type="entry name" value="Phosphodiest"/>
    <property type="match status" value="1"/>
</dbReference>
<accession>A0A6A8AIP8</accession>
<gene>
    <name evidence="1" type="ORF">GAO09_26485</name>
</gene>
<dbReference type="Proteomes" id="UP000435138">
    <property type="component" value="Unassembled WGS sequence"/>
</dbReference>
<dbReference type="GO" id="GO:0016787">
    <property type="term" value="F:hydrolase activity"/>
    <property type="evidence" value="ECO:0007669"/>
    <property type="project" value="UniProtKB-ARBA"/>
</dbReference>
<keyword evidence="2" id="KW-1185">Reference proteome</keyword>
<comment type="caution">
    <text evidence="1">The sequence shown here is derived from an EMBL/GenBank/DDBJ whole genome shotgun (WGS) entry which is preliminary data.</text>
</comment>
<dbReference type="PANTHER" id="PTHR10151:SF120">
    <property type="entry name" value="BIS(5'-ADENOSYL)-TRIPHOSPHATASE"/>
    <property type="match status" value="1"/>
</dbReference>
<dbReference type="SUPFAM" id="SSF53649">
    <property type="entry name" value="Alkaline phosphatase-like"/>
    <property type="match status" value="1"/>
</dbReference>
<sequence>MTKRTIFIILDGLRYSTARECLGYMEALVAGAEAQVYRVDSELPSISRPLYETLMTGLPPVVHGVTSNCVVRRSNFDNVFSLARKAGLVTSAAAYHWYFELYNQAPFSPEFRRITNSDGGIQHGAFYWQDHYPDDHLFADADDLIRRHNPDFLLLHPMNIDDIGHKHGGASRQYRDTTRNAADLLARYVPQWRAAGYTVIVTSDHGMSDDGNHGGPHEDEATVPLYTVGADVFTLDAAVQPKQTELAGLICELLGVENHGLSVPALLNPDMARA</sequence>